<evidence type="ECO:0000256" key="1">
    <source>
        <dbReference type="PIRSR" id="PIRSR605502-1"/>
    </source>
</evidence>
<organism evidence="3 4">
    <name type="scientific">Candidatus Akkermansia intestinigallinarum</name>
    <dbReference type="NCBI Taxonomy" id="2838431"/>
    <lineage>
        <taxon>Bacteria</taxon>
        <taxon>Pseudomonadati</taxon>
        <taxon>Verrucomicrobiota</taxon>
        <taxon>Verrucomicrobiia</taxon>
        <taxon>Verrucomicrobiales</taxon>
        <taxon>Akkermansiaceae</taxon>
        <taxon>Akkermansia</taxon>
    </lineage>
</organism>
<comment type="cofactor">
    <cofactor evidence="1">
        <name>Mg(2+)</name>
        <dbReference type="ChEBI" id="CHEBI:18420"/>
    </cofactor>
    <text evidence="1">Binds 2 magnesium ions per subunit.</text>
</comment>
<feature type="binding site" evidence="1">
    <location>
        <position position="230"/>
    </location>
    <ligand>
        <name>Mg(2+)</name>
        <dbReference type="ChEBI" id="CHEBI:18420"/>
        <label>1</label>
    </ligand>
</feature>
<evidence type="ECO:0000313" key="3">
    <source>
        <dbReference type="EMBL" id="HIX19584.1"/>
    </source>
</evidence>
<feature type="binding site" evidence="1">
    <location>
        <position position="417"/>
    </location>
    <ligand>
        <name>Mg(2+)</name>
        <dbReference type="ChEBI" id="CHEBI:18420"/>
        <label>1</label>
    </ligand>
</feature>
<dbReference type="InterPro" id="IPR016193">
    <property type="entry name" value="Cytidine_deaminase-like"/>
</dbReference>
<name>A0A9D1VAV5_9BACT</name>
<dbReference type="EMBL" id="DXFQ01000051">
    <property type="protein sequence ID" value="HIX19584.1"/>
    <property type="molecule type" value="Genomic_DNA"/>
</dbReference>
<reference evidence="3" key="1">
    <citation type="journal article" date="2021" name="PeerJ">
        <title>Extensive microbial diversity within the chicken gut microbiome revealed by metagenomics and culture.</title>
        <authorList>
            <person name="Gilroy R."/>
            <person name="Ravi A."/>
            <person name="Getino M."/>
            <person name="Pursley I."/>
            <person name="Horton D.L."/>
            <person name="Alikhan N.F."/>
            <person name="Baker D."/>
            <person name="Gharbi K."/>
            <person name="Hall N."/>
            <person name="Watson M."/>
            <person name="Adriaenssens E.M."/>
            <person name="Foster-Nyarko E."/>
            <person name="Jarju S."/>
            <person name="Secka A."/>
            <person name="Antonio M."/>
            <person name="Oren A."/>
            <person name="Chaudhuri R.R."/>
            <person name="La Ragione R."/>
            <person name="Hildebrand F."/>
            <person name="Pallen M.J."/>
        </authorList>
    </citation>
    <scope>NUCLEOTIDE SEQUENCE</scope>
    <source>
        <strain evidence="3">14975</strain>
    </source>
</reference>
<dbReference type="PROSITE" id="PS51747">
    <property type="entry name" value="CYT_DCMP_DEAMINASES_2"/>
    <property type="match status" value="1"/>
</dbReference>
<proteinExistence type="predicted"/>
<dbReference type="GO" id="GO:0003824">
    <property type="term" value="F:catalytic activity"/>
    <property type="evidence" value="ECO:0007669"/>
    <property type="project" value="InterPro"/>
</dbReference>
<feature type="binding site" evidence="1">
    <location>
        <position position="419"/>
    </location>
    <ligand>
        <name>Mg(2+)</name>
        <dbReference type="ChEBI" id="CHEBI:18420"/>
        <label>1</label>
    </ligand>
</feature>
<evidence type="ECO:0000259" key="2">
    <source>
        <dbReference type="PROSITE" id="PS51747"/>
    </source>
</evidence>
<dbReference type="PANTHER" id="PTHR16222:SF12">
    <property type="entry name" value="ADP-RIBOSYLGLYCOHYDROLASE-RELATED"/>
    <property type="match status" value="1"/>
</dbReference>
<feature type="domain" description="CMP/dCMP-type deaminase" evidence="2">
    <location>
        <begin position="5"/>
        <end position="130"/>
    </location>
</feature>
<dbReference type="Pfam" id="PF03747">
    <property type="entry name" value="ADP_ribosyl_GH"/>
    <property type="match status" value="1"/>
</dbReference>
<gene>
    <name evidence="3" type="ORF">H9862_03150</name>
</gene>
<sequence length="474" mass="50760">MSRLSIPEYVMALAHVAALRSEDPYRKVGAAALDKDNRVIGTAYNGLFPGFTAPEGFWASRDERQKFMMHAEINLCSLFKRGEARIVACTTMPCTSCMQALCAHGVRTIYYGENYAASEAPAIAELYGVELIHVPDYPLAHDFPLVHEHPIGACGGGGKAEGASGEHKAEALRDKIMGCLTGLMCGDALGAPVEFKSAEILRRLFPDAVPGMQQGWGTTAHVAPGDVTDDSEMALCLLDSLCRCKTYNAADALAAYRRWLATDPPSVGLTTASALCGQAQPQSQANGALMRVAPIAAFSLLHPELDWQKAAAQDAALTHVHPRCACANIIFVEALRLAMQGEATENIIAAAVARSRRLGDRELELRLAAARMGEPDYEDHAGWVEIAFQAAFRLLLTTPDAEAVAPALCRLVARGGDTDTNAAIAGALLGARFGLRALPVAWRRAIEAASLSRPEWLRPARGLAQLRELCSALC</sequence>
<comment type="caution">
    <text evidence="3">The sequence shown here is derived from an EMBL/GenBank/DDBJ whole genome shotgun (WGS) entry which is preliminary data.</text>
</comment>
<dbReference type="InterPro" id="IPR050792">
    <property type="entry name" value="ADP-ribosylglycohydrolase"/>
</dbReference>
<dbReference type="InterPro" id="IPR005502">
    <property type="entry name" value="Ribosyl_crysJ1"/>
</dbReference>
<dbReference type="Gene3D" id="1.10.4080.10">
    <property type="entry name" value="ADP-ribosylation/Crystallin J1"/>
    <property type="match status" value="1"/>
</dbReference>
<feature type="binding site" evidence="1">
    <location>
        <position position="229"/>
    </location>
    <ligand>
        <name>Mg(2+)</name>
        <dbReference type="ChEBI" id="CHEBI:18420"/>
        <label>1</label>
    </ligand>
</feature>
<accession>A0A9D1VAV5</accession>
<protein>
    <submittedName>
        <fullName evidence="3">ADP-ribosylglycohydrolase family protein</fullName>
    </submittedName>
</protein>
<dbReference type="AlphaFoldDB" id="A0A9D1VAV5"/>
<dbReference type="InterPro" id="IPR036705">
    <property type="entry name" value="Ribosyl_crysJ1_sf"/>
</dbReference>
<feature type="binding site" evidence="1">
    <location>
        <position position="228"/>
    </location>
    <ligand>
        <name>Mg(2+)</name>
        <dbReference type="ChEBI" id="CHEBI:18420"/>
        <label>1</label>
    </ligand>
</feature>
<keyword evidence="1" id="KW-0460">Magnesium</keyword>
<dbReference type="PANTHER" id="PTHR16222">
    <property type="entry name" value="ADP-RIBOSYLGLYCOHYDROLASE"/>
    <property type="match status" value="1"/>
</dbReference>
<dbReference type="Gene3D" id="3.40.140.10">
    <property type="entry name" value="Cytidine Deaminase, domain 2"/>
    <property type="match status" value="1"/>
</dbReference>
<dbReference type="SUPFAM" id="SSF53927">
    <property type="entry name" value="Cytidine deaminase-like"/>
    <property type="match status" value="1"/>
</dbReference>
<feature type="binding site" evidence="1">
    <location>
        <position position="420"/>
    </location>
    <ligand>
        <name>Mg(2+)</name>
        <dbReference type="ChEBI" id="CHEBI:18420"/>
        <label>1</label>
    </ligand>
</feature>
<dbReference type="Proteomes" id="UP000823964">
    <property type="component" value="Unassembled WGS sequence"/>
</dbReference>
<dbReference type="GO" id="GO:0046872">
    <property type="term" value="F:metal ion binding"/>
    <property type="evidence" value="ECO:0007669"/>
    <property type="project" value="UniProtKB-KW"/>
</dbReference>
<dbReference type="Pfam" id="PF00383">
    <property type="entry name" value="dCMP_cyt_deam_1"/>
    <property type="match status" value="1"/>
</dbReference>
<keyword evidence="1" id="KW-0479">Metal-binding</keyword>
<reference evidence="3" key="2">
    <citation type="submission" date="2021-04" db="EMBL/GenBank/DDBJ databases">
        <authorList>
            <person name="Gilroy R."/>
        </authorList>
    </citation>
    <scope>NUCLEOTIDE SEQUENCE</scope>
    <source>
        <strain evidence="3">14975</strain>
    </source>
</reference>
<dbReference type="InterPro" id="IPR002125">
    <property type="entry name" value="CMP_dCMP_dom"/>
</dbReference>
<dbReference type="SUPFAM" id="SSF101478">
    <property type="entry name" value="ADP-ribosylglycohydrolase"/>
    <property type="match status" value="1"/>
</dbReference>
<evidence type="ECO:0000313" key="4">
    <source>
        <dbReference type="Proteomes" id="UP000823964"/>
    </source>
</evidence>